<sequence>MRAGRPPGEHPARQERRSHAVPGQAGARSDQEDGGAVMSGPDVRRYSYRVQWSPEDDEYVATVLEFPSLSWLDQDQTKSLEGLVAVVTGVVDDLIATGEEVPQPFTERSYSGTIYVRTSAEVHRLLVMEASENHVSLNQWAAQRLASA</sequence>
<proteinExistence type="predicted"/>
<evidence type="ECO:0008006" key="3">
    <source>
        <dbReference type="Google" id="ProtNLM"/>
    </source>
</evidence>
<dbReference type="InterPro" id="IPR010985">
    <property type="entry name" value="Ribbon_hlx_hlx"/>
</dbReference>
<reference evidence="2" key="1">
    <citation type="submission" date="2014-03" db="EMBL/GenBank/DDBJ databases">
        <authorList>
            <person name="Zhang G."/>
            <person name="Zhu L."/>
            <person name="Fang P."/>
        </authorList>
    </citation>
    <scope>NUCLEOTIDE SEQUENCE</scope>
    <source>
        <strain evidence="2">NS1</strain>
        <plasmid evidence="2">pNSL1</plasmid>
    </source>
</reference>
<evidence type="ECO:0000256" key="1">
    <source>
        <dbReference type="SAM" id="MobiDB-lite"/>
    </source>
</evidence>
<dbReference type="Pfam" id="PF05534">
    <property type="entry name" value="HicB"/>
    <property type="match status" value="1"/>
</dbReference>
<evidence type="ECO:0000313" key="2">
    <source>
        <dbReference type="EMBL" id="AIU93637.1"/>
    </source>
</evidence>
<dbReference type="AlphaFoldDB" id="A0A097SQ33"/>
<name>A0A097SQ33_9NOCA</name>
<dbReference type="SUPFAM" id="SSF143100">
    <property type="entry name" value="TTHA1013/TTHA0281-like"/>
    <property type="match status" value="1"/>
</dbReference>
<dbReference type="GO" id="GO:0006355">
    <property type="term" value="P:regulation of DNA-templated transcription"/>
    <property type="evidence" value="ECO:0007669"/>
    <property type="project" value="InterPro"/>
</dbReference>
<dbReference type="EMBL" id="KJ605395">
    <property type="protein sequence ID" value="AIU93637.1"/>
    <property type="molecule type" value="Genomic_DNA"/>
</dbReference>
<dbReference type="InterPro" id="IPR035069">
    <property type="entry name" value="TTHA1013/TTHA0281-like"/>
</dbReference>
<protein>
    <recommendedName>
        <fullName evidence="3">HicB family protein</fullName>
    </recommendedName>
</protein>
<dbReference type="SUPFAM" id="SSF47598">
    <property type="entry name" value="Ribbon-helix-helix"/>
    <property type="match status" value="1"/>
</dbReference>
<organism evidence="2">
    <name type="scientific">Rhodococcus sp. NS1</name>
    <dbReference type="NCBI Taxonomy" id="402236"/>
    <lineage>
        <taxon>Bacteria</taxon>
        <taxon>Bacillati</taxon>
        <taxon>Actinomycetota</taxon>
        <taxon>Actinomycetes</taxon>
        <taxon>Mycobacteriales</taxon>
        <taxon>Nocardiaceae</taxon>
        <taxon>Rhodococcus</taxon>
    </lineage>
</organism>
<geneLocation type="plasmid" evidence="2">
    <name>pNSL1</name>
</geneLocation>
<dbReference type="InterPro" id="IPR008651">
    <property type="entry name" value="Uncharacterised_HicB"/>
</dbReference>
<gene>
    <name evidence="2" type="ORF">LRS1606.203</name>
</gene>
<keyword evidence="2" id="KW-0614">Plasmid</keyword>
<accession>A0A097SQ33</accession>
<feature type="compositionally biased region" description="Basic and acidic residues" evidence="1">
    <location>
        <begin position="7"/>
        <end position="18"/>
    </location>
</feature>
<feature type="region of interest" description="Disordered" evidence="1">
    <location>
        <begin position="1"/>
        <end position="41"/>
    </location>
</feature>